<sequence length="647" mass="72961">MANFYPLQIHMLHDDISRIQLELVPMIQEIVTEWLIIHFFSTTPSESPALEDFSSQLSSLQIDSNIDRKSWNERLGKCDFTLAFMLLLNIRSSSGDLSHLSLRSLPSPRSFISSVRDFTSWMIWGSTGEESSAFFSHSTELASILLKHGQYDAVEYLLTIVDAHSHKEKLSGSIQSSDGGWCTLHHLLGCCLLAQAQGGLNGIQKEKKICEAVRCFFRASSGEGASQALQSLSSEAGLPHLGFNGHVSSAAWKLHYYQWAMQIFEQYNISEGACQFALAALEQVDEALGPQNDSCGEDPLNELATSFKGRLWANVFKFTLDLNHFYDAYCAIISNPDEESKYICLRRFIIVLYEHGAIKILCDGQLPFIGLTEKVERELAWKAERSDIAAKPNPYKLLYAFEMHRHNWRRAASYIYLYSARLRTESVLRDCPNLSLTLQERLNGLSAAINALYLVHPACAWINPLLGGNPLHNEHYPSKKAKKMVEEQSSSNDAQLQKLYSYVDVEKLENEFVLTTAEYLLSLANVKWTYTGMQKLPSDLVDLLVETNLYDMAFTIVLKFWKGSGLKRELERIFIAMSLKCCPNRVGSSLTRTHGLLLTSSKDDTAIHGSIDPDPSTQQSNGSNRWETLELYLIHVGYTYIPLDTTI</sequence>
<dbReference type="Proteomes" id="UP000288805">
    <property type="component" value="Unassembled WGS sequence"/>
</dbReference>
<dbReference type="GO" id="GO:0005643">
    <property type="term" value="C:nuclear pore"/>
    <property type="evidence" value="ECO:0007669"/>
    <property type="project" value="UniProtKB-ARBA"/>
</dbReference>
<evidence type="ECO:0000313" key="3">
    <source>
        <dbReference type="Proteomes" id="UP000288805"/>
    </source>
</evidence>
<gene>
    <name evidence="2" type="primary">NUP160_0</name>
    <name evidence="2" type="ORF">CK203_027954</name>
</gene>
<comment type="caution">
    <text evidence="2">The sequence shown here is derived from an EMBL/GenBank/DDBJ whole genome shotgun (WGS) entry which is preliminary data.</text>
</comment>
<protein>
    <submittedName>
        <fullName evidence="2">Nuclear pore complex protein NUP160</fullName>
    </submittedName>
</protein>
<dbReference type="PANTHER" id="PTHR21286:SF0">
    <property type="entry name" value="NUCLEAR PORE COMPLEX PROTEIN NUP160"/>
    <property type="match status" value="1"/>
</dbReference>
<feature type="domain" description="NUP160 middle TPR" evidence="1">
    <location>
        <begin position="210"/>
        <end position="454"/>
    </location>
</feature>
<dbReference type="InterPro" id="IPR056535">
    <property type="entry name" value="TPR_NUP160_M"/>
</dbReference>
<dbReference type="Pfam" id="PF23354">
    <property type="entry name" value="TPR_NUP160_120_M"/>
    <property type="match status" value="1"/>
</dbReference>
<evidence type="ECO:0000313" key="2">
    <source>
        <dbReference type="EMBL" id="RVX03518.1"/>
    </source>
</evidence>
<accession>A0A438J3H6</accession>
<dbReference type="PANTHER" id="PTHR21286">
    <property type="entry name" value="NUCLEAR PORE COMPLEX PROTEIN NUP160"/>
    <property type="match status" value="1"/>
</dbReference>
<organism evidence="2 3">
    <name type="scientific">Vitis vinifera</name>
    <name type="common">Grape</name>
    <dbReference type="NCBI Taxonomy" id="29760"/>
    <lineage>
        <taxon>Eukaryota</taxon>
        <taxon>Viridiplantae</taxon>
        <taxon>Streptophyta</taxon>
        <taxon>Embryophyta</taxon>
        <taxon>Tracheophyta</taxon>
        <taxon>Spermatophyta</taxon>
        <taxon>Magnoliopsida</taxon>
        <taxon>eudicotyledons</taxon>
        <taxon>Gunneridae</taxon>
        <taxon>Pentapetalae</taxon>
        <taxon>rosids</taxon>
        <taxon>Vitales</taxon>
        <taxon>Vitaceae</taxon>
        <taxon>Viteae</taxon>
        <taxon>Vitis</taxon>
    </lineage>
</organism>
<dbReference type="InterPro" id="IPR021717">
    <property type="entry name" value="Nucleoporin_Nup160"/>
</dbReference>
<evidence type="ECO:0000259" key="1">
    <source>
        <dbReference type="Pfam" id="PF23354"/>
    </source>
</evidence>
<dbReference type="AlphaFoldDB" id="A0A438J3H6"/>
<dbReference type="GO" id="GO:0006913">
    <property type="term" value="P:nucleocytoplasmic transport"/>
    <property type="evidence" value="ECO:0007669"/>
    <property type="project" value="UniProtKB-ARBA"/>
</dbReference>
<reference evidence="2 3" key="1">
    <citation type="journal article" date="2018" name="PLoS Genet.">
        <title>Population sequencing reveals clonal diversity and ancestral inbreeding in the grapevine cultivar Chardonnay.</title>
        <authorList>
            <person name="Roach M.J."/>
            <person name="Johnson D.L."/>
            <person name="Bohlmann J."/>
            <person name="van Vuuren H.J."/>
            <person name="Jones S.J."/>
            <person name="Pretorius I.S."/>
            <person name="Schmidt S.A."/>
            <person name="Borneman A.R."/>
        </authorList>
    </citation>
    <scope>NUCLEOTIDE SEQUENCE [LARGE SCALE GENOMIC DNA]</scope>
    <source>
        <strain evidence="3">cv. Chardonnay</strain>
        <tissue evidence="2">Leaf</tissue>
    </source>
</reference>
<name>A0A438J3H6_VITVI</name>
<proteinExistence type="predicted"/>
<dbReference type="EMBL" id="QGNW01000065">
    <property type="protein sequence ID" value="RVX03518.1"/>
    <property type="molecule type" value="Genomic_DNA"/>
</dbReference>